<evidence type="ECO:0000256" key="5">
    <source>
        <dbReference type="ARBA" id="ARBA00023002"/>
    </source>
</evidence>
<dbReference type="PANTHER" id="PTHR44085">
    <property type="entry name" value="SEPIAPTERIN REDUCTASE"/>
    <property type="match status" value="1"/>
</dbReference>
<gene>
    <name evidence="6" type="ORF">WQ57_03905</name>
</gene>
<dbReference type="PRINTS" id="PR00081">
    <property type="entry name" value="GDHRDH"/>
</dbReference>
<accession>A0A0M2T098</accession>
<dbReference type="GO" id="GO:0005737">
    <property type="term" value="C:cytoplasm"/>
    <property type="evidence" value="ECO:0007669"/>
    <property type="project" value="UniProtKB-SubCell"/>
</dbReference>
<evidence type="ECO:0000256" key="2">
    <source>
        <dbReference type="ARBA" id="ARBA00006484"/>
    </source>
</evidence>
<dbReference type="GO" id="GO:0004757">
    <property type="term" value="F:sepiapterin reductase (NADP+) activity"/>
    <property type="evidence" value="ECO:0007669"/>
    <property type="project" value="TreeGrafter"/>
</dbReference>
<sequence>MKYGIVTGASKGLGEGIAKKMLDKKINLIAVSRTENQEFRQAAANAGVQYEFYPCDLSSVSDVSNVFNEIAAALFNREPETVYLVNNAGVIEPIDLAGALEETAILDNIQVNLAAPVLICNLFLKKAEETGSQLYIANVTSGAAERPVHGWSMYCSTKAAINMFTRTAALELNNRQSTSKIIAYSPGIMDTGMQETIRSSTQDAFIEIGKFREYKEKNMLKSPGEVGEALVRLLLDGDVENGRVYYVNELL</sequence>
<dbReference type="PANTHER" id="PTHR44085:SF2">
    <property type="entry name" value="SEPIAPTERIN REDUCTASE"/>
    <property type="match status" value="1"/>
</dbReference>
<comment type="subcellular location">
    <subcellularLocation>
        <location evidence="1">Cytoplasm</location>
    </subcellularLocation>
</comment>
<protein>
    <submittedName>
        <fullName evidence="6">Short-chain dehydrogenase</fullName>
    </submittedName>
</protein>
<reference evidence="6 7" key="1">
    <citation type="submission" date="2015-04" db="EMBL/GenBank/DDBJ databases">
        <title>Taxonomic description and genome sequence of Bacillus campisalis sp. nov., a novel member of the genus Bacillus isolated from solar saltern.</title>
        <authorList>
            <person name="Mathan Kumar R."/>
            <person name="Kaur G."/>
            <person name="Kumar A."/>
            <person name="Singh N.K."/>
            <person name="Kaur N."/>
            <person name="Kumar N."/>
            <person name="Mayilraj S."/>
        </authorList>
    </citation>
    <scope>NUCLEOTIDE SEQUENCE [LARGE SCALE GENOMIC DNA]</scope>
    <source>
        <strain evidence="6 7">SA2-6</strain>
    </source>
</reference>
<dbReference type="OrthoDB" id="9794387at2"/>
<dbReference type="PATRIC" id="fig|1408103.3.peg.882"/>
<evidence type="ECO:0000256" key="3">
    <source>
        <dbReference type="ARBA" id="ARBA00022490"/>
    </source>
</evidence>
<dbReference type="NCBIfam" id="NF005381">
    <property type="entry name" value="PRK06924.1"/>
    <property type="match status" value="1"/>
</dbReference>
<name>A0A0M2T098_9BACI</name>
<evidence type="ECO:0000313" key="7">
    <source>
        <dbReference type="Proteomes" id="UP000034166"/>
    </source>
</evidence>
<comment type="similarity">
    <text evidence="2">Belongs to the short-chain dehydrogenases/reductases (SDR) family.</text>
</comment>
<keyword evidence="3" id="KW-0963">Cytoplasm</keyword>
<keyword evidence="7" id="KW-1185">Reference proteome</keyword>
<dbReference type="InterPro" id="IPR020904">
    <property type="entry name" value="Sc_DH/Rdtase_CS"/>
</dbReference>
<proteinExistence type="inferred from homology"/>
<organism evidence="6 7">
    <name type="scientific">Mesobacillus campisalis</name>
    <dbReference type="NCBI Taxonomy" id="1408103"/>
    <lineage>
        <taxon>Bacteria</taxon>
        <taxon>Bacillati</taxon>
        <taxon>Bacillota</taxon>
        <taxon>Bacilli</taxon>
        <taxon>Bacillales</taxon>
        <taxon>Bacillaceae</taxon>
        <taxon>Mesobacillus</taxon>
    </lineage>
</organism>
<dbReference type="InterPro" id="IPR036291">
    <property type="entry name" value="NAD(P)-bd_dom_sf"/>
</dbReference>
<dbReference type="AlphaFoldDB" id="A0A0M2T098"/>
<evidence type="ECO:0000256" key="1">
    <source>
        <dbReference type="ARBA" id="ARBA00004496"/>
    </source>
</evidence>
<dbReference type="RefSeq" id="WP_046522416.1">
    <property type="nucleotide sequence ID" value="NZ_LAYY01000003.1"/>
</dbReference>
<dbReference type="GO" id="GO:0006729">
    <property type="term" value="P:tetrahydrobiopterin biosynthetic process"/>
    <property type="evidence" value="ECO:0007669"/>
    <property type="project" value="TreeGrafter"/>
</dbReference>
<evidence type="ECO:0000256" key="4">
    <source>
        <dbReference type="ARBA" id="ARBA00022857"/>
    </source>
</evidence>
<dbReference type="Proteomes" id="UP000034166">
    <property type="component" value="Unassembled WGS sequence"/>
</dbReference>
<dbReference type="PROSITE" id="PS00061">
    <property type="entry name" value="ADH_SHORT"/>
    <property type="match status" value="1"/>
</dbReference>
<dbReference type="InterPro" id="IPR002347">
    <property type="entry name" value="SDR_fam"/>
</dbReference>
<dbReference type="InterPro" id="IPR051721">
    <property type="entry name" value="Biopterin_syn/organic_redct"/>
</dbReference>
<comment type="caution">
    <text evidence="6">The sequence shown here is derived from an EMBL/GenBank/DDBJ whole genome shotgun (WGS) entry which is preliminary data.</text>
</comment>
<dbReference type="Gene3D" id="3.40.50.720">
    <property type="entry name" value="NAD(P)-binding Rossmann-like Domain"/>
    <property type="match status" value="1"/>
</dbReference>
<dbReference type="SUPFAM" id="SSF51735">
    <property type="entry name" value="NAD(P)-binding Rossmann-fold domains"/>
    <property type="match status" value="1"/>
</dbReference>
<dbReference type="EMBL" id="LAYY01000003">
    <property type="protein sequence ID" value="KKK39381.1"/>
    <property type="molecule type" value="Genomic_DNA"/>
</dbReference>
<dbReference type="Pfam" id="PF00106">
    <property type="entry name" value="adh_short"/>
    <property type="match status" value="1"/>
</dbReference>
<keyword evidence="5" id="KW-0560">Oxidoreductase</keyword>
<keyword evidence="4" id="KW-0521">NADP</keyword>
<evidence type="ECO:0000313" key="6">
    <source>
        <dbReference type="EMBL" id="KKK39381.1"/>
    </source>
</evidence>